<evidence type="ECO:0000313" key="3">
    <source>
        <dbReference type="Proteomes" id="UP000306697"/>
    </source>
</evidence>
<feature type="domain" description="THIF-type NAD/FAD binding fold" evidence="1">
    <location>
        <begin position="98"/>
        <end position="220"/>
    </location>
</feature>
<proteinExistence type="predicted"/>
<protein>
    <recommendedName>
        <fullName evidence="1">THIF-type NAD/FAD binding fold domain-containing protein</fullName>
    </recommendedName>
</protein>
<accession>A0A4S5BC14</accession>
<dbReference type="SUPFAM" id="SSF69572">
    <property type="entry name" value="Activating enzymes of the ubiquitin-like proteins"/>
    <property type="match status" value="1"/>
</dbReference>
<dbReference type="Pfam" id="PF00899">
    <property type="entry name" value="ThiF"/>
    <property type="match status" value="1"/>
</dbReference>
<sequence>MIFFGVKMTNEIRYRLADAVSIYDNGQGYLLIVLGQRGTICRLPYRQMTFDLLQFLESPADIQSIEIRFPAVTCSSLRAAIDKLVSLDVLRVEHAEPRRIRCLLLGCGSIGSHIYRHISMLALEHITLVDHDVVTVDNIYRQDYVRTDIGKKKVDVLKSRASRCLSIDSIDKMITCHSELDELIDREKINLVIQAADVPSTTEVARMINYSCDKKDIAFIVNPGYFGNSVSLPEFYYPNNKYDYISSHLAIKGKLLLHHESGKLSYRLCSTLGSLVAEQVEDYRCHCCPAHYGEKGYFDIYDYAWHTEQVCKEPVPPNLL</sequence>
<dbReference type="AlphaFoldDB" id="A0A4S5BC14"/>
<dbReference type="EMBL" id="SSWL01000008">
    <property type="protein sequence ID" value="THJ29469.1"/>
    <property type="molecule type" value="Genomic_DNA"/>
</dbReference>
<dbReference type="CDD" id="cd01483">
    <property type="entry name" value="E1_enzyme_family"/>
    <property type="match status" value="1"/>
</dbReference>
<dbReference type="InterPro" id="IPR035985">
    <property type="entry name" value="Ubiquitin-activating_enz"/>
</dbReference>
<dbReference type="GO" id="GO:0008641">
    <property type="term" value="F:ubiquitin-like modifier activating enzyme activity"/>
    <property type="evidence" value="ECO:0007669"/>
    <property type="project" value="InterPro"/>
</dbReference>
<evidence type="ECO:0000259" key="1">
    <source>
        <dbReference type="Pfam" id="PF00899"/>
    </source>
</evidence>
<dbReference type="GO" id="GO:0004792">
    <property type="term" value="F:thiosulfate-cyanide sulfurtransferase activity"/>
    <property type="evidence" value="ECO:0007669"/>
    <property type="project" value="TreeGrafter"/>
</dbReference>
<dbReference type="GO" id="GO:0005737">
    <property type="term" value="C:cytoplasm"/>
    <property type="evidence" value="ECO:0007669"/>
    <property type="project" value="TreeGrafter"/>
</dbReference>
<comment type="caution">
    <text evidence="2">The sequence shown here is derived from an EMBL/GenBank/DDBJ whole genome shotgun (WGS) entry which is preliminary data.</text>
</comment>
<dbReference type="Gene3D" id="3.40.50.720">
    <property type="entry name" value="NAD(P)-binding Rossmann-like Domain"/>
    <property type="match status" value="1"/>
</dbReference>
<dbReference type="GO" id="GO:0016779">
    <property type="term" value="F:nucleotidyltransferase activity"/>
    <property type="evidence" value="ECO:0007669"/>
    <property type="project" value="TreeGrafter"/>
</dbReference>
<dbReference type="InterPro" id="IPR000594">
    <property type="entry name" value="ThiF_NAD_FAD-bd"/>
</dbReference>
<evidence type="ECO:0000313" key="2">
    <source>
        <dbReference type="EMBL" id="THJ29469.1"/>
    </source>
</evidence>
<dbReference type="Proteomes" id="UP000306697">
    <property type="component" value="Unassembled WGS sequence"/>
</dbReference>
<reference evidence="2 3" key="1">
    <citation type="submission" date="2019-04" db="EMBL/GenBank/DDBJ databases">
        <title>Genome Announcement To Ensure Probiotic Safety of Bifidobacterium longum subsp infantis UBBI-01.</title>
        <authorList>
            <person name="Sulthana A."/>
            <person name="Lakshmi S.G."/>
            <person name="Madempudi R.S."/>
        </authorList>
    </citation>
    <scope>NUCLEOTIDE SEQUENCE [LARGE SCALE GENOMIC DNA]</scope>
    <source>
        <strain evidence="2 3">UBBI-01</strain>
    </source>
</reference>
<dbReference type="InterPro" id="IPR045886">
    <property type="entry name" value="ThiF/MoeB/HesA"/>
</dbReference>
<gene>
    <name evidence="2" type="ORF">E6L38_06515</name>
</gene>
<dbReference type="PANTHER" id="PTHR10953">
    <property type="entry name" value="UBIQUITIN-ACTIVATING ENZYME E1"/>
    <property type="match status" value="1"/>
</dbReference>
<organism evidence="2 3">
    <name type="scientific">Bifidobacterium longum subsp. infantis</name>
    <dbReference type="NCBI Taxonomy" id="1682"/>
    <lineage>
        <taxon>Bacteria</taxon>
        <taxon>Bacillati</taxon>
        <taxon>Actinomycetota</taxon>
        <taxon>Actinomycetes</taxon>
        <taxon>Bifidobacteriales</taxon>
        <taxon>Bifidobacteriaceae</taxon>
        <taxon>Bifidobacterium</taxon>
    </lineage>
</organism>
<name>A0A4S5BC14_BIFLI</name>
<dbReference type="PANTHER" id="PTHR10953:SF102">
    <property type="entry name" value="ADENYLYLTRANSFERASE AND SULFURTRANSFERASE MOCS3"/>
    <property type="match status" value="1"/>
</dbReference>